<dbReference type="STRING" id="391625.PPSIR1_35767"/>
<dbReference type="Gene3D" id="1.10.8.10">
    <property type="entry name" value="DNA helicase RuvA subunit, C-terminal domain"/>
    <property type="match status" value="1"/>
</dbReference>
<dbReference type="InterPro" id="IPR019874">
    <property type="entry name" value="RF_methyltr_PrmC"/>
</dbReference>
<dbReference type="eggNOG" id="COG2890">
    <property type="taxonomic scope" value="Bacteria"/>
</dbReference>
<comment type="function">
    <text evidence="4">Methylates the class 1 translation termination release factors RF1/PrfA and RF2/PrfB on the glutamine residue of the universally conserved GGQ motif.</text>
</comment>
<feature type="binding site" evidence="4">
    <location>
        <begin position="134"/>
        <end position="138"/>
    </location>
    <ligand>
        <name>S-adenosyl-L-methionine</name>
        <dbReference type="ChEBI" id="CHEBI:59789"/>
    </ligand>
</feature>
<dbReference type="InterPro" id="IPR041698">
    <property type="entry name" value="Methyltransf_25"/>
</dbReference>
<comment type="catalytic activity">
    <reaction evidence="4">
        <text>L-glutaminyl-[peptide chain release factor] + S-adenosyl-L-methionine = N(5)-methyl-L-glutaminyl-[peptide chain release factor] + S-adenosyl-L-homocysteine + H(+)</text>
        <dbReference type="Rhea" id="RHEA:42896"/>
        <dbReference type="Rhea" id="RHEA-COMP:10271"/>
        <dbReference type="Rhea" id="RHEA-COMP:10272"/>
        <dbReference type="ChEBI" id="CHEBI:15378"/>
        <dbReference type="ChEBI" id="CHEBI:30011"/>
        <dbReference type="ChEBI" id="CHEBI:57856"/>
        <dbReference type="ChEBI" id="CHEBI:59789"/>
        <dbReference type="ChEBI" id="CHEBI:61891"/>
        <dbReference type="EC" id="2.1.1.297"/>
    </reaction>
</comment>
<proteinExistence type="inferred from homology"/>
<dbReference type="Pfam" id="PF13649">
    <property type="entry name" value="Methyltransf_25"/>
    <property type="match status" value="1"/>
</dbReference>
<evidence type="ECO:0000259" key="5">
    <source>
        <dbReference type="Pfam" id="PF13649"/>
    </source>
</evidence>
<evidence type="ECO:0000259" key="6">
    <source>
        <dbReference type="Pfam" id="PF17827"/>
    </source>
</evidence>
<keyword evidence="8" id="KW-1185">Reference proteome</keyword>
<dbReference type="CDD" id="cd02440">
    <property type="entry name" value="AdoMet_MTases"/>
    <property type="match status" value="1"/>
</dbReference>
<evidence type="ECO:0000313" key="7">
    <source>
        <dbReference type="EMBL" id="EDM80122.1"/>
    </source>
</evidence>
<dbReference type="InterPro" id="IPR029063">
    <property type="entry name" value="SAM-dependent_MTases_sf"/>
</dbReference>
<dbReference type="InterPro" id="IPR050320">
    <property type="entry name" value="N5-glutamine_MTase"/>
</dbReference>
<dbReference type="GO" id="GO:0102559">
    <property type="term" value="F:peptide chain release factor N(5)-glutamine methyltransferase activity"/>
    <property type="evidence" value="ECO:0007669"/>
    <property type="project" value="UniProtKB-EC"/>
</dbReference>
<comment type="similarity">
    <text evidence="4">Belongs to the protein N5-glutamine methyltransferase family. PrmC subfamily.</text>
</comment>
<feature type="domain" description="Release factor glutamine methyltransferase N-terminal" evidence="6">
    <location>
        <begin position="15"/>
        <end position="85"/>
    </location>
</feature>
<evidence type="ECO:0000256" key="2">
    <source>
        <dbReference type="ARBA" id="ARBA00022679"/>
    </source>
</evidence>
<sequence>MSAPPQQDARWTVRELLAWTTERFAKLGIDDARVDAEHLLAQALDCSRMDLYLRHAELLDEAQRAPFRELVRRRLSREPVAYIEGARGFHALDLELAVDRRVLIPRPETEHLVDWLLEDLREPPAPLMDVLDVGTGSGAIALAVAKARYEVTVTAVDASTDALDVARQNAERHGLGERVRLRRANLLDGVEDPPGGWTAIAANLPYIPAADWAQLAPEVRDFEPRGALVGGDDGLDLVRRLITQVAERRALAPGGGLYLEIGVGQAAEVEALLRAAGFVGVASRDDYAKIPRIVAGYRPRPHAR</sequence>
<dbReference type="RefSeq" id="WP_006970681.1">
    <property type="nucleotide sequence ID" value="NZ_ABCS01000013.1"/>
</dbReference>
<dbReference type="NCBIfam" id="TIGR03534">
    <property type="entry name" value="RF_mod_PrmC"/>
    <property type="match status" value="1"/>
</dbReference>
<dbReference type="Proteomes" id="UP000005801">
    <property type="component" value="Unassembled WGS sequence"/>
</dbReference>
<name>A6G1T2_9BACT</name>
<dbReference type="HAMAP" id="MF_02126">
    <property type="entry name" value="RF_methyltr_PrmC"/>
    <property type="match status" value="1"/>
</dbReference>
<dbReference type="OrthoDB" id="9800643at2"/>
<keyword evidence="2 4" id="KW-0808">Transferase</keyword>
<accession>A6G1T2</accession>
<dbReference type="EC" id="2.1.1.297" evidence="4"/>
<dbReference type="PANTHER" id="PTHR18895:SF74">
    <property type="entry name" value="MTRF1L RELEASE FACTOR GLUTAMINE METHYLTRANSFERASE"/>
    <property type="match status" value="1"/>
</dbReference>
<dbReference type="SUPFAM" id="SSF53335">
    <property type="entry name" value="S-adenosyl-L-methionine-dependent methyltransferases"/>
    <property type="match status" value="1"/>
</dbReference>
<dbReference type="Pfam" id="PF17827">
    <property type="entry name" value="PrmC_N"/>
    <property type="match status" value="1"/>
</dbReference>
<dbReference type="InterPro" id="IPR040758">
    <property type="entry name" value="PrmC_N"/>
</dbReference>
<dbReference type="Gene3D" id="3.40.50.150">
    <property type="entry name" value="Vaccinia Virus protein VP39"/>
    <property type="match status" value="1"/>
</dbReference>
<evidence type="ECO:0000256" key="4">
    <source>
        <dbReference type="HAMAP-Rule" id="MF_02126"/>
    </source>
</evidence>
<comment type="caution">
    <text evidence="4">Lacks conserved residue(s) required for the propagation of feature annotation.</text>
</comment>
<protein>
    <recommendedName>
        <fullName evidence="4">Release factor glutamine methyltransferase</fullName>
        <shortName evidence="4">RF MTase</shortName>
        <ecNumber evidence="4">2.1.1.297</ecNumber>
    </recommendedName>
    <alternativeName>
        <fullName evidence="4">N5-glutamine methyltransferase PrmC</fullName>
    </alternativeName>
    <alternativeName>
        <fullName evidence="4">Protein-(glutamine-N5) MTase PrmC</fullName>
    </alternativeName>
    <alternativeName>
        <fullName evidence="4">Protein-glutamine N-methyltransferase PrmC</fullName>
    </alternativeName>
</protein>
<comment type="caution">
    <text evidence="7">The sequence shown here is derived from an EMBL/GenBank/DDBJ whole genome shotgun (WGS) entry which is preliminary data.</text>
</comment>
<evidence type="ECO:0000256" key="1">
    <source>
        <dbReference type="ARBA" id="ARBA00022603"/>
    </source>
</evidence>
<dbReference type="GO" id="GO:0032259">
    <property type="term" value="P:methylation"/>
    <property type="evidence" value="ECO:0007669"/>
    <property type="project" value="UniProtKB-KW"/>
</dbReference>
<dbReference type="AlphaFoldDB" id="A6G1T2"/>
<keyword evidence="3 4" id="KW-0949">S-adenosyl-L-methionine</keyword>
<organism evidence="7 8">
    <name type="scientific">Plesiocystis pacifica SIR-1</name>
    <dbReference type="NCBI Taxonomy" id="391625"/>
    <lineage>
        <taxon>Bacteria</taxon>
        <taxon>Pseudomonadati</taxon>
        <taxon>Myxococcota</taxon>
        <taxon>Polyangia</taxon>
        <taxon>Nannocystales</taxon>
        <taxon>Nannocystaceae</taxon>
        <taxon>Plesiocystis</taxon>
    </lineage>
</organism>
<reference evidence="7 8" key="1">
    <citation type="submission" date="2007-06" db="EMBL/GenBank/DDBJ databases">
        <authorList>
            <person name="Shimkets L."/>
            <person name="Ferriera S."/>
            <person name="Johnson J."/>
            <person name="Kravitz S."/>
            <person name="Beeson K."/>
            <person name="Sutton G."/>
            <person name="Rogers Y.-H."/>
            <person name="Friedman R."/>
            <person name="Frazier M."/>
            <person name="Venter J.C."/>
        </authorList>
    </citation>
    <scope>NUCLEOTIDE SEQUENCE [LARGE SCALE GENOMIC DNA]</scope>
    <source>
        <strain evidence="7 8">SIR-1</strain>
    </source>
</reference>
<feature type="binding site" evidence="4">
    <location>
        <position position="157"/>
    </location>
    <ligand>
        <name>S-adenosyl-L-methionine</name>
        <dbReference type="ChEBI" id="CHEBI:59789"/>
    </ligand>
</feature>
<evidence type="ECO:0000256" key="3">
    <source>
        <dbReference type="ARBA" id="ARBA00022691"/>
    </source>
</evidence>
<feature type="binding site" evidence="4">
    <location>
        <position position="203"/>
    </location>
    <ligand>
        <name>S-adenosyl-L-methionine</name>
        <dbReference type="ChEBI" id="CHEBI:59789"/>
    </ligand>
</feature>
<feature type="domain" description="Methyltransferase" evidence="5">
    <location>
        <begin position="130"/>
        <end position="220"/>
    </location>
</feature>
<gene>
    <name evidence="4" type="primary">prmC</name>
    <name evidence="7" type="ORF">PPSIR1_35767</name>
</gene>
<dbReference type="InterPro" id="IPR004556">
    <property type="entry name" value="HemK-like"/>
</dbReference>
<dbReference type="EMBL" id="ABCS01000013">
    <property type="protein sequence ID" value="EDM80122.1"/>
    <property type="molecule type" value="Genomic_DNA"/>
</dbReference>
<dbReference type="NCBIfam" id="TIGR00536">
    <property type="entry name" value="hemK_fam"/>
    <property type="match status" value="1"/>
</dbReference>
<evidence type="ECO:0000313" key="8">
    <source>
        <dbReference type="Proteomes" id="UP000005801"/>
    </source>
</evidence>
<dbReference type="PANTHER" id="PTHR18895">
    <property type="entry name" value="HEMK METHYLTRANSFERASE"/>
    <property type="match status" value="1"/>
</dbReference>
<keyword evidence="1 4" id="KW-0489">Methyltransferase</keyword>